<keyword evidence="2 8" id="KW-0808">Transferase</keyword>
<evidence type="ECO:0000256" key="7">
    <source>
        <dbReference type="ARBA" id="ARBA00023160"/>
    </source>
</evidence>
<dbReference type="EMBL" id="AP024601">
    <property type="protein sequence ID" value="BCU80460.1"/>
    <property type="molecule type" value="Genomic_DNA"/>
</dbReference>
<proteinExistence type="inferred from homology"/>
<evidence type="ECO:0000313" key="10">
    <source>
        <dbReference type="EMBL" id="BCU80460.1"/>
    </source>
</evidence>
<comment type="function">
    <text evidence="8">Transfers the 4'-phosphopantetheine moiety from coenzyme A to a Ser of acyl-carrier-protein.</text>
</comment>
<keyword evidence="8" id="KW-0963">Cytoplasm</keyword>
<evidence type="ECO:0000256" key="2">
    <source>
        <dbReference type="ARBA" id="ARBA00022679"/>
    </source>
</evidence>
<dbReference type="GO" id="GO:0006633">
    <property type="term" value="P:fatty acid biosynthetic process"/>
    <property type="evidence" value="ECO:0007669"/>
    <property type="project" value="UniProtKB-UniRule"/>
</dbReference>
<feature type="binding site" evidence="8">
    <location>
        <position position="8"/>
    </location>
    <ligand>
        <name>Mg(2+)</name>
        <dbReference type="ChEBI" id="CHEBI:18420"/>
    </ligand>
</feature>
<keyword evidence="1 8" id="KW-0444">Lipid biosynthesis</keyword>
<keyword evidence="11" id="KW-1185">Reference proteome</keyword>
<dbReference type="HAMAP" id="MF_00101">
    <property type="entry name" value="AcpS"/>
    <property type="match status" value="1"/>
</dbReference>
<dbReference type="RefSeq" id="WP_212773835.1">
    <property type="nucleotide sequence ID" value="NZ_AP024601.1"/>
</dbReference>
<accession>A0A8D5ZLB1</accession>
<dbReference type="GO" id="GO:0005737">
    <property type="term" value="C:cytoplasm"/>
    <property type="evidence" value="ECO:0007669"/>
    <property type="project" value="UniProtKB-SubCell"/>
</dbReference>
<feature type="domain" description="4'-phosphopantetheinyl transferase" evidence="9">
    <location>
        <begin position="4"/>
        <end position="118"/>
    </location>
</feature>
<evidence type="ECO:0000256" key="5">
    <source>
        <dbReference type="ARBA" id="ARBA00022842"/>
    </source>
</evidence>
<dbReference type="NCBIfam" id="TIGR00516">
    <property type="entry name" value="acpS"/>
    <property type="match status" value="1"/>
</dbReference>
<dbReference type="EC" id="2.7.8.7" evidence="8"/>
<keyword evidence="3 8" id="KW-0479">Metal-binding</keyword>
<comment type="similarity">
    <text evidence="8">Belongs to the P-Pant transferase superfamily. AcpS family.</text>
</comment>
<keyword evidence="7 8" id="KW-0275">Fatty acid biosynthesis</keyword>
<dbReference type="InterPro" id="IPR037143">
    <property type="entry name" value="4-PPantetheinyl_Trfase_dom_sf"/>
</dbReference>
<dbReference type="Gene3D" id="3.90.470.20">
    <property type="entry name" value="4'-phosphopantetheinyl transferase domain"/>
    <property type="match status" value="1"/>
</dbReference>
<dbReference type="InterPro" id="IPR002582">
    <property type="entry name" value="ACPS"/>
</dbReference>
<reference evidence="10" key="2">
    <citation type="journal article" date="2021" name="Microbiol. Resour. Announc.">
        <title>Complete Genome Sequence of Polycladomyces abyssicola JIR-001T, Isolated from Hemipelagic Sediment in Deep Seawater.</title>
        <authorList>
            <person name="Tsubouchi T."/>
            <person name="Kaneko Y."/>
        </authorList>
    </citation>
    <scope>NUCLEOTIDE SEQUENCE</scope>
    <source>
        <strain evidence="10">JIR-001</strain>
    </source>
</reference>
<dbReference type="InterPro" id="IPR008278">
    <property type="entry name" value="4-PPantetheinyl_Trfase_dom"/>
</dbReference>
<dbReference type="AlphaFoldDB" id="A0A8D5ZLB1"/>
<dbReference type="KEGG" id="pabs:JIR001_02430"/>
<comment type="catalytic activity">
    <reaction evidence="8">
        <text>apo-[ACP] + CoA = holo-[ACP] + adenosine 3',5'-bisphosphate + H(+)</text>
        <dbReference type="Rhea" id="RHEA:12068"/>
        <dbReference type="Rhea" id="RHEA-COMP:9685"/>
        <dbReference type="Rhea" id="RHEA-COMP:9690"/>
        <dbReference type="ChEBI" id="CHEBI:15378"/>
        <dbReference type="ChEBI" id="CHEBI:29999"/>
        <dbReference type="ChEBI" id="CHEBI:57287"/>
        <dbReference type="ChEBI" id="CHEBI:58343"/>
        <dbReference type="ChEBI" id="CHEBI:64479"/>
        <dbReference type="EC" id="2.7.8.7"/>
    </reaction>
</comment>
<evidence type="ECO:0000256" key="3">
    <source>
        <dbReference type="ARBA" id="ARBA00022723"/>
    </source>
</evidence>
<dbReference type="NCBIfam" id="TIGR00556">
    <property type="entry name" value="pantethn_trn"/>
    <property type="match status" value="1"/>
</dbReference>
<comment type="subcellular location">
    <subcellularLocation>
        <location evidence="8">Cytoplasm</location>
    </subcellularLocation>
</comment>
<dbReference type="Proteomes" id="UP000677436">
    <property type="component" value="Chromosome"/>
</dbReference>
<evidence type="ECO:0000256" key="8">
    <source>
        <dbReference type="HAMAP-Rule" id="MF_00101"/>
    </source>
</evidence>
<reference evidence="10" key="1">
    <citation type="journal article" date="2013" name="Int. J. Syst. Evol. Microbiol.">
        <title>Polycladomyces abyssicola gen. nov., sp. nov., a thermophilic filamentous bacterium isolated from hemipelagic sediment.</title>
        <authorList>
            <person name="Tsubouchi T."/>
            <person name="Shimane Y."/>
            <person name="Mori K."/>
            <person name="Usui K."/>
            <person name="Hiraki T."/>
            <person name="Tame A."/>
            <person name="Uematsu K."/>
            <person name="Maruyama T."/>
            <person name="Hatada Y."/>
        </authorList>
    </citation>
    <scope>NUCLEOTIDE SEQUENCE</scope>
    <source>
        <strain evidence="10">JIR-001</strain>
    </source>
</reference>
<dbReference type="Pfam" id="PF01648">
    <property type="entry name" value="ACPS"/>
    <property type="match status" value="1"/>
</dbReference>
<evidence type="ECO:0000256" key="4">
    <source>
        <dbReference type="ARBA" id="ARBA00022832"/>
    </source>
</evidence>
<comment type="cofactor">
    <cofactor evidence="8">
        <name>Mg(2+)</name>
        <dbReference type="ChEBI" id="CHEBI:18420"/>
    </cofactor>
</comment>
<dbReference type="InterPro" id="IPR004568">
    <property type="entry name" value="Ppantetheine-prot_Trfase_dom"/>
</dbReference>
<organism evidence="10 11">
    <name type="scientific">Polycladomyces abyssicola</name>
    <dbReference type="NCBI Taxonomy" id="1125966"/>
    <lineage>
        <taxon>Bacteria</taxon>
        <taxon>Bacillati</taxon>
        <taxon>Bacillota</taxon>
        <taxon>Bacilli</taxon>
        <taxon>Bacillales</taxon>
        <taxon>Thermoactinomycetaceae</taxon>
        <taxon>Polycladomyces</taxon>
    </lineage>
</organism>
<protein>
    <recommendedName>
        <fullName evidence="8">Holo-[acyl-carrier-protein] synthase</fullName>
        <shortName evidence="8">Holo-ACP synthase</shortName>
        <ecNumber evidence="8">2.7.8.7</ecNumber>
    </recommendedName>
    <alternativeName>
        <fullName evidence="8">4'-phosphopantetheinyl transferase AcpS</fullName>
    </alternativeName>
</protein>
<dbReference type="GO" id="GO:0008897">
    <property type="term" value="F:holo-[acyl-carrier-protein] synthase activity"/>
    <property type="evidence" value="ECO:0007669"/>
    <property type="project" value="UniProtKB-UniRule"/>
</dbReference>
<evidence type="ECO:0000256" key="1">
    <source>
        <dbReference type="ARBA" id="ARBA00022516"/>
    </source>
</evidence>
<evidence type="ECO:0000256" key="6">
    <source>
        <dbReference type="ARBA" id="ARBA00023098"/>
    </source>
</evidence>
<dbReference type="SUPFAM" id="SSF56214">
    <property type="entry name" value="4'-phosphopantetheinyl transferase"/>
    <property type="match status" value="1"/>
</dbReference>
<sequence length="128" mass="14704">MIIGIGTDIVQLDRLRQKDRERLAQRVLTSEERQWWPKGDVRQIEYLAGRFAAKEALAKAARTGIGRTLGFQDIEILSTDNGCPEVRLSEHSRRKLGWADDVRIHLTIAHERDYAVATVVVERVPNEW</sequence>
<keyword evidence="4 8" id="KW-0276">Fatty acid metabolism</keyword>
<evidence type="ECO:0000313" key="11">
    <source>
        <dbReference type="Proteomes" id="UP000677436"/>
    </source>
</evidence>
<dbReference type="GO" id="GO:0000287">
    <property type="term" value="F:magnesium ion binding"/>
    <property type="evidence" value="ECO:0007669"/>
    <property type="project" value="UniProtKB-UniRule"/>
</dbReference>
<keyword evidence="6 8" id="KW-0443">Lipid metabolism</keyword>
<keyword evidence="5 8" id="KW-0460">Magnesium</keyword>
<feature type="binding site" evidence="8">
    <location>
        <position position="55"/>
    </location>
    <ligand>
        <name>Mg(2+)</name>
        <dbReference type="ChEBI" id="CHEBI:18420"/>
    </ligand>
</feature>
<evidence type="ECO:0000259" key="9">
    <source>
        <dbReference type="Pfam" id="PF01648"/>
    </source>
</evidence>
<gene>
    <name evidence="8 10" type="primary">acpS</name>
    <name evidence="10" type="ORF">JIR001_02430</name>
</gene>
<name>A0A8D5ZLB1_9BACL</name>